<feature type="domain" description="Gnk2-homologous" evidence="16">
    <location>
        <begin position="172"/>
        <end position="278"/>
    </location>
</feature>
<dbReference type="Gene3D" id="1.10.510.10">
    <property type="entry name" value="Transferase(Phosphotransferase) domain 1"/>
    <property type="match status" value="1"/>
</dbReference>
<dbReference type="Gene3D" id="3.30.200.20">
    <property type="entry name" value="Phosphorylase Kinase, domain 1"/>
    <property type="match status" value="1"/>
</dbReference>
<evidence type="ECO:0000256" key="7">
    <source>
        <dbReference type="ARBA" id="ARBA00022737"/>
    </source>
</evidence>
<evidence type="ECO:0000256" key="11">
    <source>
        <dbReference type="ARBA" id="ARBA00022989"/>
    </source>
</evidence>
<keyword evidence="6" id="KW-0732">Signal</keyword>
<evidence type="ECO:0000256" key="8">
    <source>
        <dbReference type="ARBA" id="ARBA00022741"/>
    </source>
</evidence>
<keyword evidence="8" id="KW-0547">Nucleotide-binding</keyword>
<dbReference type="Pfam" id="PF01657">
    <property type="entry name" value="Stress-antifung"/>
    <property type="match status" value="2"/>
</dbReference>
<proteinExistence type="predicted"/>
<dbReference type="EMBL" id="CM000880">
    <property type="protein sequence ID" value="PNT74309.1"/>
    <property type="molecule type" value="Genomic_DNA"/>
</dbReference>
<accession>A0A2K2DJ57</accession>
<keyword evidence="12 14" id="KW-0472">Membrane</keyword>
<dbReference type="PROSITE" id="PS51473">
    <property type="entry name" value="GNK2"/>
    <property type="match status" value="2"/>
</dbReference>
<evidence type="ECO:0000256" key="6">
    <source>
        <dbReference type="ARBA" id="ARBA00022729"/>
    </source>
</evidence>
<dbReference type="CDD" id="cd14066">
    <property type="entry name" value="STKc_IRAK"/>
    <property type="match status" value="1"/>
</dbReference>
<evidence type="ECO:0000313" key="17">
    <source>
        <dbReference type="EMBL" id="PNT74309.1"/>
    </source>
</evidence>
<evidence type="ECO:0000259" key="16">
    <source>
        <dbReference type="PROSITE" id="PS51473"/>
    </source>
</evidence>
<evidence type="ECO:0000256" key="14">
    <source>
        <dbReference type="SAM" id="Phobius"/>
    </source>
</evidence>
<keyword evidence="11 14" id="KW-1133">Transmembrane helix</keyword>
<feature type="transmembrane region" description="Helical" evidence="14">
    <location>
        <begin position="317"/>
        <end position="339"/>
    </location>
</feature>
<evidence type="ECO:0000256" key="1">
    <source>
        <dbReference type="ARBA" id="ARBA00004167"/>
    </source>
</evidence>
<dbReference type="SMART" id="SM00220">
    <property type="entry name" value="S_TKc"/>
    <property type="match status" value="1"/>
</dbReference>
<dbReference type="PROSITE" id="PS50011">
    <property type="entry name" value="PROTEIN_KINASE_DOM"/>
    <property type="match status" value="1"/>
</dbReference>
<dbReference type="ExpressionAtlas" id="A0A2K2DJ57">
    <property type="expression patterns" value="differential"/>
</dbReference>
<comment type="subcellular location">
    <subcellularLocation>
        <location evidence="1">Membrane</location>
        <topology evidence="1">Single-pass membrane protein</topology>
    </subcellularLocation>
</comment>
<sequence length="709" mass="76318">MHHLISSAFHNLLQRAASLGIQSEPHQLLNVKPLATMAPSPRATRSLLFLLLLLVVAARAADPVLNDCPSNTNYTSGGAFHANLDALLSSLPAGAAAASGFAKNATGAAQPDEAYGLAQCRADLNATDCRKCLDDSVRDMATKCSGQKSAMLIYDGCLLRHANASFFGVADTSVGLCLVNLQNATQPERFMPLLGTLMSNLTRTAAYTSPRMFAVGTTSLTPFQDVYGMAQCSRDLGANDCNGCLVEAMSRIPGCCNGKQGGQIIFRTCSIRFEMSAFYNVRAAEAAMAPLPPAGTGNTSDNSGPASTGRGGTVKTALAVSIPVAAVLLVLLVIAFCVLSKRNRKPHRHVQIASADNGNGDEMMSSESLLYDLSTLQAATDNFSEDNKLGEGGFGPVYKGILHDGQEIAVKRLSTTSQQGHLEMKNEVVFLAKLQHKNLVRLLGCCIDGDEKLLVYEFLSNKSLDKILFDPGRQQELSWGNRHKIIQGICRGLLYLHEDSRLTIIHRDLKASNILLDPDMNPKISDFGLAKLFTVDASVGNTSRIAGTYGYMAPEYALHGIFSAKSDVFSYGVLVLEVVTGRRNAYGQDYEDLVSSDKQFSNSAHAWNGQVWRHWSRGNVSRLLESCSADGLRPQEMLRCIHVALLCVQEDAHLRPGMAAVVVMLNSRSITLPAPTAPAFIVPSRVAARTKVVRAPSINDASVSDLEPR</sequence>
<dbReference type="Gene3D" id="3.30.430.20">
    <property type="entry name" value="Gnk2 domain, C-X8-C-X2-C motif"/>
    <property type="match status" value="2"/>
</dbReference>
<keyword evidence="3" id="KW-0597">Phosphoprotein</keyword>
<evidence type="ECO:0000256" key="13">
    <source>
        <dbReference type="ARBA" id="ARBA00023180"/>
    </source>
</evidence>
<keyword evidence="10" id="KW-0067">ATP-binding</keyword>
<dbReference type="FunFam" id="3.30.200.20:FF:000142">
    <property type="entry name" value="Cysteine-rich receptor-like protein kinase 10"/>
    <property type="match status" value="1"/>
</dbReference>
<gene>
    <name evidence="17" type="ORF">BRADI_1g12377v3</name>
</gene>
<keyword evidence="7" id="KW-0677">Repeat</keyword>
<dbReference type="CDD" id="cd23509">
    <property type="entry name" value="Gnk2-like"/>
    <property type="match status" value="2"/>
</dbReference>
<dbReference type="FunFam" id="1.10.510.10:FF:000129">
    <property type="entry name" value="cysteine-rich receptor-like protein kinase 10"/>
    <property type="match status" value="1"/>
</dbReference>
<dbReference type="InterPro" id="IPR011009">
    <property type="entry name" value="Kinase-like_dom_sf"/>
</dbReference>
<dbReference type="PANTHER" id="PTHR27002:SF1050">
    <property type="entry name" value="CYSTEINE-RICH RECEPTOR-LIKE PROTEIN KINASE 5"/>
    <property type="match status" value="1"/>
</dbReference>
<keyword evidence="2" id="KW-0723">Serine/threonine-protein kinase</keyword>
<evidence type="ECO:0000313" key="19">
    <source>
        <dbReference type="Proteomes" id="UP000008810"/>
    </source>
</evidence>
<keyword evidence="5 14" id="KW-0812">Transmembrane</keyword>
<organism evidence="17">
    <name type="scientific">Brachypodium distachyon</name>
    <name type="common">Purple false brome</name>
    <name type="synonym">Trachynia distachya</name>
    <dbReference type="NCBI Taxonomy" id="15368"/>
    <lineage>
        <taxon>Eukaryota</taxon>
        <taxon>Viridiplantae</taxon>
        <taxon>Streptophyta</taxon>
        <taxon>Embryophyta</taxon>
        <taxon>Tracheophyta</taxon>
        <taxon>Spermatophyta</taxon>
        <taxon>Magnoliopsida</taxon>
        <taxon>Liliopsida</taxon>
        <taxon>Poales</taxon>
        <taxon>Poaceae</taxon>
        <taxon>BOP clade</taxon>
        <taxon>Pooideae</taxon>
        <taxon>Stipodae</taxon>
        <taxon>Brachypodieae</taxon>
        <taxon>Brachypodium</taxon>
    </lineage>
</organism>
<dbReference type="InterPro" id="IPR038408">
    <property type="entry name" value="GNK2_sf"/>
</dbReference>
<evidence type="ECO:0000256" key="2">
    <source>
        <dbReference type="ARBA" id="ARBA00022527"/>
    </source>
</evidence>
<dbReference type="PANTHER" id="PTHR27002">
    <property type="entry name" value="RECEPTOR-LIKE SERINE/THREONINE-PROTEIN KINASE SD1-8"/>
    <property type="match status" value="1"/>
</dbReference>
<dbReference type="EnsemblPlants" id="PNT74309">
    <property type="protein sequence ID" value="PNT74309"/>
    <property type="gene ID" value="BRADI_1g12377v3"/>
</dbReference>
<name>A0A2K2DJ57_BRADI</name>
<keyword evidence="13" id="KW-0325">Glycoprotein</keyword>
<feature type="domain" description="Gnk2-homologous" evidence="16">
    <location>
        <begin position="62"/>
        <end position="166"/>
    </location>
</feature>
<protein>
    <submittedName>
        <fullName evidence="17 18">Uncharacterized protein</fullName>
    </submittedName>
</protein>
<dbReference type="GO" id="GO:0007165">
    <property type="term" value="P:signal transduction"/>
    <property type="evidence" value="ECO:0000318"/>
    <property type="project" value="GO_Central"/>
</dbReference>
<dbReference type="GO" id="GO:0005886">
    <property type="term" value="C:plasma membrane"/>
    <property type="evidence" value="ECO:0000318"/>
    <property type="project" value="GO_Central"/>
</dbReference>
<keyword evidence="19" id="KW-1185">Reference proteome</keyword>
<dbReference type="InterPro" id="IPR002902">
    <property type="entry name" value="GNK2"/>
</dbReference>
<evidence type="ECO:0000256" key="12">
    <source>
        <dbReference type="ARBA" id="ARBA00023136"/>
    </source>
</evidence>
<dbReference type="SUPFAM" id="SSF56112">
    <property type="entry name" value="Protein kinase-like (PK-like)"/>
    <property type="match status" value="1"/>
</dbReference>
<evidence type="ECO:0000256" key="10">
    <source>
        <dbReference type="ARBA" id="ARBA00022840"/>
    </source>
</evidence>
<reference evidence="17 18" key="1">
    <citation type="journal article" date="2010" name="Nature">
        <title>Genome sequencing and analysis of the model grass Brachypodium distachyon.</title>
        <authorList>
            <consortium name="International Brachypodium Initiative"/>
        </authorList>
    </citation>
    <scope>NUCLEOTIDE SEQUENCE [LARGE SCALE GENOMIC DNA]</scope>
    <source>
        <strain evidence="17 18">Bd21</strain>
    </source>
</reference>
<dbReference type="InParanoid" id="A0A2K2DJ57"/>
<dbReference type="Gramene" id="PNT74309">
    <property type="protein sequence ID" value="PNT74309"/>
    <property type="gene ID" value="BRADI_1g12377v3"/>
</dbReference>
<evidence type="ECO:0000259" key="15">
    <source>
        <dbReference type="PROSITE" id="PS50011"/>
    </source>
</evidence>
<evidence type="ECO:0000256" key="4">
    <source>
        <dbReference type="ARBA" id="ARBA00022679"/>
    </source>
</evidence>
<dbReference type="OrthoDB" id="779887at2759"/>
<dbReference type="Proteomes" id="UP000008810">
    <property type="component" value="Chromosome 1"/>
</dbReference>
<evidence type="ECO:0000313" key="18">
    <source>
        <dbReference type="EnsemblPlants" id="PNT74309"/>
    </source>
</evidence>
<dbReference type="AlphaFoldDB" id="A0A2K2DJ57"/>
<reference evidence="17" key="2">
    <citation type="submission" date="2017-06" db="EMBL/GenBank/DDBJ databases">
        <title>WGS assembly of Brachypodium distachyon.</title>
        <authorList>
            <consortium name="The International Brachypodium Initiative"/>
            <person name="Lucas S."/>
            <person name="Harmon-Smith M."/>
            <person name="Lail K."/>
            <person name="Tice H."/>
            <person name="Grimwood J."/>
            <person name="Bruce D."/>
            <person name="Barry K."/>
            <person name="Shu S."/>
            <person name="Lindquist E."/>
            <person name="Wang M."/>
            <person name="Pitluck S."/>
            <person name="Vogel J.P."/>
            <person name="Garvin D.F."/>
            <person name="Mockler T.C."/>
            <person name="Schmutz J."/>
            <person name="Rokhsar D."/>
            <person name="Bevan M.W."/>
        </authorList>
    </citation>
    <scope>NUCLEOTIDE SEQUENCE</scope>
    <source>
        <strain evidence="17">Bd21</strain>
    </source>
</reference>
<keyword evidence="4" id="KW-0808">Transferase</keyword>
<reference evidence="18" key="3">
    <citation type="submission" date="2018-08" db="UniProtKB">
        <authorList>
            <consortium name="EnsemblPlants"/>
        </authorList>
    </citation>
    <scope>IDENTIFICATION</scope>
    <source>
        <strain evidence="18">cv. Bd21</strain>
    </source>
</reference>
<evidence type="ECO:0000256" key="3">
    <source>
        <dbReference type="ARBA" id="ARBA00022553"/>
    </source>
</evidence>
<dbReference type="PROSITE" id="PS00108">
    <property type="entry name" value="PROTEIN_KINASE_ST"/>
    <property type="match status" value="1"/>
</dbReference>
<dbReference type="InterPro" id="IPR000719">
    <property type="entry name" value="Prot_kinase_dom"/>
</dbReference>
<dbReference type="FunFam" id="3.30.430.20:FF:000002">
    <property type="entry name" value="Cysteine-rich receptor-like protein kinase 10"/>
    <property type="match status" value="1"/>
</dbReference>
<dbReference type="GO" id="GO:0006950">
    <property type="term" value="P:response to stress"/>
    <property type="evidence" value="ECO:0007669"/>
    <property type="project" value="UniProtKB-ARBA"/>
</dbReference>
<dbReference type="GO" id="GO:0005524">
    <property type="term" value="F:ATP binding"/>
    <property type="evidence" value="ECO:0007669"/>
    <property type="project" value="UniProtKB-KW"/>
</dbReference>
<feature type="domain" description="Protein kinase" evidence="15">
    <location>
        <begin position="383"/>
        <end position="645"/>
    </location>
</feature>
<keyword evidence="9" id="KW-0418">Kinase</keyword>
<evidence type="ECO:0000256" key="5">
    <source>
        <dbReference type="ARBA" id="ARBA00022692"/>
    </source>
</evidence>
<dbReference type="Pfam" id="PF00069">
    <property type="entry name" value="Pkinase"/>
    <property type="match status" value="1"/>
</dbReference>
<dbReference type="InterPro" id="IPR008271">
    <property type="entry name" value="Ser/Thr_kinase_AS"/>
</dbReference>
<dbReference type="GO" id="GO:0004674">
    <property type="term" value="F:protein serine/threonine kinase activity"/>
    <property type="evidence" value="ECO:0000318"/>
    <property type="project" value="GO_Central"/>
</dbReference>
<evidence type="ECO:0000256" key="9">
    <source>
        <dbReference type="ARBA" id="ARBA00022777"/>
    </source>
</evidence>
<dbReference type="GO" id="GO:0006955">
    <property type="term" value="P:immune response"/>
    <property type="evidence" value="ECO:0000318"/>
    <property type="project" value="GO_Central"/>
</dbReference>